<organism evidence="1 2">
    <name type="scientific">Aquimarina mytili</name>
    <dbReference type="NCBI Taxonomy" id="874423"/>
    <lineage>
        <taxon>Bacteria</taxon>
        <taxon>Pseudomonadati</taxon>
        <taxon>Bacteroidota</taxon>
        <taxon>Flavobacteriia</taxon>
        <taxon>Flavobacteriales</taxon>
        <taxon>Flavobacteriaceae</taxon>
        <taxon>Aquimarina</taxon>
    </lineage>
</organism>
<keyword evidence="2" id="KW-1185">Reference proteome</keyword>
<evidence type="ECO:0000313" key="2">
    <source>
        <dbReference type="Proteomes" id="UP000651057"/>
    </source>
</evidence>
<proteinExistence type="predicted"/>
<dbReference type="AlphaFoldDB" id="A0A937A4Y3"/>
<dbReference type="Proteomes" id="UP000651057">
    <property type="component" value="Unassembled WGS sequence"/>
</dbReference>
<protein>
    <submittedName>
        <fullName evidence="1">Uncharacterized protein</fullName>
    </submittedName>
</protein>
<name>A0A937A4Y3_9FLAO</name>
<accession>A0A937A4Y3</accession>
<gene>
    <name evidence="1" type="ORF">JJQ60_12925</name>
</gene>
<sequence>MKYNDFLNELKGIVQGQIENIVPEEEYYRKLLYQVELHSTEKPTAELLLKIFKDSLDSEPVEFDTNWNNLTEPEPFPDFQKMSAEDELILTKNTIKFFVSDLRRLGTKVLQDPHRGLGVTSSIGSRWYNFDICSIVYAYDSFCEDSLVISSDVEESNDNSDYSWGEISSILVFGKEYE</sequence>
<reference evidence="1" key="1">
    <citation type="submission" date="2021-01" db="EMBL/GenBank/DDBJ databases">
        <authorList>
            <person name="Zhong Y.L."/>
        </authorList>
    </citation>
    <scope>NUCLEOTIDE SEQUENCE</scope>
    <source>
        <strain evidence="1">KCTC 23302</strain>
    </source>
</reference>
<comment type="caution">
    <text evidence="1">The sequence shown here is derived from an EMBL/GenBank/DDBJ whole genome shotgun (WGS) entry which is preliminary data.</text>
</comment>
<dbReference type="EMBL" id="JAERQJ010000004">
    <property type="protein sequence ID" value="MBL0684424.1"/>
    <property type="molecule type" value="Genomic_DNA"/>
</dbReference>
<evidence type="ECO:0000313" key="1">
    <source>
        <dbReference type="EMBL" id="MBL0684424.1"/>
    </source>
</evidence>
<dbReference type="RefSeq" id="WP_201920570.1">
    <property type="nucleotide sequence ID" value="NZ_BAABAX010000003.1"/>
</dbReference>